<dbReference type="GO" id="GO:0051607">
    <property type="term" value="P:defense response to virus"/>
    <property type="evidence" value="ECO:0007669"/>
    <property type="project" value="UniProtKB-KW"/>
</dbReference>
<feature type="domain" description="CRISPR type III-associated protein" evidence="2">
    <location>
        <begin position="15"/>
        <end position="202"/>
    </location>
</feature>
<dbReference type="InterPro" id="IPR005537">
    <property type="entry name" value="RAMP_III_fam"/>
</dbReference>
<dbReference type="KEGG" id="tum:CBW65_12605"/>
<organism evidence="3 4">
    <name type="scientific">Tumebacillus avium</name>
    <dbReference type="NCBI Taxonomy" id="1903704"/>
    <lineage>
        <taxon>Bacteria</taxon>
        <taxon>Bacillati</taxon>
        <taxon>Bacillota</taxon>
        <taxon>Bacilli</taxon>
        <taxon>Bacillales</taxon>
        <taxon>Alicyclobacillaceae</taxon>
        <taxon>Tumebacillus</taxon>
    </lineage>
</organism>
<dbReference type="Pfam" id="PF03787">
    <property type="entry name" value="RAMPs"/>
    <property type="match status" value="1"/>
</dbReference>
<dbReference type="RefSeq" id="WP_087457143.1">
    <property type="nucleotide sequence ID" value="NZ_CP021434.1"/>
</dbReference>
<sequence length="272" mass="30803">MFKELRNEAVFQFHLKTDAPFVIKSGSEDILDPTLPDSQLLRSYRNGKMEAVIPGSSLKGVFRSRAEQLLKTLGHHTDTFRFVRRNGGTARELYDNSDLAQQLFGSTVIKSRILFQDAFPVEGTEVVTGLRHGVGIHRVTGGAAGGVKFDTEVVEEAVFQAEIRLVNYELWQLALVAWLIQDLHEGFIKIGSMTTRGFGRFEVDSLNLNVRDYRSQVERLTGFQESDTIGSPLHWKRMLLRKEIQFTSLQELIGENGLLLNVPFPKPKEIQR</sequence>
<dbReference type="OrthoDB" id="5242922at2"/>
<reference evidence="4" key="1">
    <citation type="submission" date="2017-05" db="EMBL/GenBank/DDBJ databases">
        <authorList>
            <person name="Sung H."/>
        </authorList>
    </citation>
    <scope>NUCLEOTIDE SEQUENCE [LARGE SCALE GENOMIC DNA]</scope>
    <source>
        <strain evidence="4">AR23208</strain>
    </source>
</reference>
<dbReference type="InterPro" id="IPR052216">
    <property type="entry name" value="CRISPR_Csm3_endoribonuclease"/>
</dbReference>
<evidence type="ECO:0000259" key="2">
    <source>
        <dbReference type="Pfam" id="PF03787"/>
    </source>
</evidence>
<gene>
    <name evidence="3" type="ORF">CBW65_12605</name>
</gene>
<evidence type="ECO:0000256" key="1">
    <source>
        <dbReference type="ARBA" id="ARBA00023118"/>
    </source>
</evidence>
<dbReference type="AlphaFoldDB" id="A0A1Y0IQZ5"/>
<protein>
    <recommendedName>
        <fullName evidence="2">CRISPR type III-associated protein domain-containing protein</fullName>
    </recommendedName>
</protein>
<name>A0A1Y0IQZ5_9BACL</name>
<evidence type="ECO:0000313" key="3">
    <source>
        <dbReference type="EMBL" id="ARU61773.1"/>
    </source>
</evidence>
<dbReference type="PANTHER" id="PTHR35579:SF3">
    <property type="entry name" value="CRISPR SYSTEM CMS ENDORIBONUCLEASE CSM3"/>
    <property type="match status" value="1"/>
</dbReference>
<accession>A0A1Y0IQZ5</accession>
<keyword evidence="1" id="KW-0051">Antiviral defense</keyword>
<keyword evidence="4" id="KW-1185">Reference proteome</keyword>
<proteinExistence type="predicted"/>
<dbReference type="EMBL" id="CP021434">
    <property type="protein sequence ID" value="ARU61773.1"/>
    <property type="molecule type" value="Genomic_DNA"/>
</dbReference>
<evidence type="ECO:0000313" key="4">
    <source>
        <dbReference type="Proteomes" id="UP000195437"/>
    </source>
</evidence>
<dbReference type="PANTHER" id="PTHR35579">
    <property type="entry name" value="CRISPR SYSTEM CMS ENDORIBONUCLEASE CSM3"/>
    <property type="match status" value="1"/>
</dbReference>
<dbReference type="Proteomes" id="UP000195437">
    <property type="component" value="Chromosome"/>
</dbReference>